<keyword evidence="3" id="KW-1185">Reference proteome</keyword>
<proteinExistence type="predicted"/>
<dbReference type="EMBL" id="JADBGI010000003">
    <property type="protein sequence ID" value="MBE2997861.1"/>
    <property type="molecule type" value="Genomic_DNA"/>
</dbReference>
<evidence type="ECO:0000256" key="1">
    <source>
        <dbReference type="SAM" id="MobiDB-lite"/>
    </source>
</evidence>
<comment type="caution">
    <text evidence="2">The sequence shown here is derived from an EMBL/GenBank/DDBJ whole genome shotgun (WGS) entry which is preliminary data.</text>
</comment>
<organism evidence="2 3">
    <name type="scientific">Nocardiopsis coralli</name>
    <dbReference type="NCBI Taxonomy" id="2772213"/>
    <lineage>
        <taxon>Bacteria</taxon>
        <taxon>Bacillati</taxon>
        <taxon>Actinomycetota</taxon>
        <taxon>Actinomycetes</taxon>
        <taxon>Streptosporangiales</taxon>
        <taxon>Nocardiopsidaceae</taxon>
        <taxon>Nocardiopsis</taxon>
    </lineage>
</organism>
<gene>
    <name evidence="2" type="ORF">IDM40_03920</name>
</gene>
<dbReference type="Proteomes" id="UP000806528">
    <property type="component" value="Unassembled WGS sequence"/>
</dbReference>
<protein>
    <submittedName>
        <fullName evidence="2">Uncharacterized protein</fullName>
    </submittedName>
</protein>
<feature type="region of interest" description="Disordered" evidence="1">
    <location>
        <begin position="1"/>
        <end position="20"/>
    </location>
</feature>
<name>A0ABR9P1Y6_9ACTN</name>
<sequence>MSRQVSPTAPAAPEAGPSRVSLEGIGDVVDAGARSGYAHLGERRAPTLGQLCSAAREAAAALVRPSLWPVRRGRWQPAPRSARRHAVGRLRVSVVALEPNSFVAGPQSPAHRRSPMEVLHLVGGRAHLIDSGADGWMRSAAELAPGRSRVVGTPAAGGPRGHQFLVNTGDEVAVVLRVTA</sequence>
<evidence type="ECO:0000313" key="2">
    <source>
        <dbReference type="EMBL" id="MBE2997861.1"/>
    </source>
</evidence>
<evidence type="ECO:0000313" key="3">
    <source>
        <dbReference type="Proteomes" id="UP000806528"/>
    </source>
</evidence>
<accession>A0ABR9P1Y6</accession>
<dbReference type="RefSeq" id="WP_193120513.1">
    <property type="nucleotide sequence ID" value="NZ_JADBGI010000003.1"/>
</dbReference>
<reference evidence="2 3" key="1">
    <citation type="submission" date="2020-09" db="EMBL/GenBank/DDBJ databases">
        <title>Diversity and distribution of actinomycetes associated with coral in the coast of Hainan.</title>
        <authorList>
            <person name="Li F."/>
        </authorList>
    </citation>
    <scope>NUCLEOTIDE SEQUENCE [LARGE SCALE GENOMIC DNA]</scope>
    <source>
        <strain evidence="2 3">HNM0947</strain>
    </source>
</reference>